<dbReference type="Gramene" id="PSR90966">
    <property type="protein sequence ID" value="PSR90966"/>
    <property type="gene ID" value="CEY00_Acc28251"/>
</dbReference>
<dbReference type="EMBL" id="NKQK01000025">
    <property type="protein sequence ID" value="PSR90966.1"/>
    <property type="molecule type" value="Genomic_DNA"/>
</dbReference>
<keyword evidence="2" id="KW-1185">Reference proteome</keyword>
<evidence type="ECO:0000313" key="2">
    <source>
        <dbReference type="Proteomes" id="UP000241394"/>
    </source>
</evidence>
<accession>A0A2R6PGG8</accession>
<sequence length="237" mass="27178">MAQILANNRLVKSILTAEARPSKDRIKASTLSPREEYDLHTKLNDQRAATSSKALAFIGSIACTARPEQREAVPKYQTPFSQEIEGLDPPEKFTSPKFTVYDEKSDPRDLRLKWFDKLPTRSIENFHQLIESFVAQFMINTKVLKGIGSLLTLKKGKNESIQNHNTRYWETYNEIEECYKELSVASYKLELTPGERLWENLTLTPPTDLWDLISHVKIFVRLEDDIKQAKKATGSTS</sequence>
<comment type="caution">
    <text evidence="1">The sequence shown here is derived from an EMBL/GenBank/DDBJ whole genome shotgun (WGS) entry which is preliminary data.</text>
</comment>
<gene>
    <name evidence="1" type="ORF">CEY00_Acc28251</name>
</gene>
<protein>
    <submittedName>
        <fullName evidence="1">Agouti-signaling protein</fullName>
    </submittedName>
</protein>
<dbReference type="OrthoDB" id="1685975at2759"/>
<dbReference type="InParanoid" id="A0A2R6PGG8"/>
<proteinExistence type="predicted"/>
<reference evidence="2" key="2">
    <citation type="journal article" date="2018" name="BMC Genomics">
        <title>A manually annotated Actinidia chinensis var. chinensis (kiwifruit) genome highlights the challenges associated with draft genomes and gene prediction in plants.</title>
        <authorList>
            <person name="Pilkington S.M."/>
            <person name="Crowhurst R."/>
            <person name="Hilario E."/>
            <person name="Nardozza S."/>
            <person name="Fraser L."/>
            <person name="Peng Y."/>
            <person name="Gunaseelan K."/>
            <person name="Simpson R."/>
            <person name="Tahir J."/>
            <person name="Deroles S.C."/>
            <person name="Templeton K."/>
            <person name="Luo Z."/>
            <person name="Davy M."/>
            <person name="Cheng C."/>
            <person name="McNeilage M."/>
            <person name="Scaglione D."/>
            <person name="Liu Y."/>
            <person name="Zhang Q."/>
            <person name="Datson P."/>
            <person name="De Silva N."/>
            <person name="Gardiner S.E."/>
            <person name="Bassett H."/>
            <person name="Chagne D."/>
            <person name="McCallum J."/>
            <person name="Dzierzon H."/>
            <person name="Deng C."/>
            <person name="Wang Y.Y."/>
            <person name="Barron L."/>
            <person name="Manako K."/>
            <person name="Bowen J."/>
            <person name="Foster T.M."/>
            <person name="Erridge Z.A."/>
            <person name="Tiffin H."/>
            <person name="Waite C.N."/>
            <person name="Davies K.M."/>
            <person name="Grierson E.P."/>
            <person name="Laing W.A."/>
            <person name="Kirk R."/>
            <person name="Chen X."/>
            <person name="Wood M."/>
            <person name="Montefiori M."/>
            <person name="Brummell D.A."/>
            <person name="Schwinn K.E."/>
            <person name="Catanach A."/>
            <person name="Fullerton C."/>
            <person name="Li D."/>
            <person name="Meiyalaghan S."/>
            <person name="Nieuwenhuizen N."/>
            <person name="Read N."/>
            <person name="Prakash R."/>
            <person name="Hunter D."/>
            <person name="Zhang H."/>
            <person name="McKenzie M."/>
            <person name="Knabel M."/>
            <person name="Harris A."/>
            <person name="Allan A.C."/>
            <person name="Gleave A."/>
            <person name="Chen A."/>
            <person name="Janssen B.J."/>
            <person name="Plunkett B."/>
            <person name="Ampomah-Dwamena C."/>
            <person name="Voogd C."/>
            <person name="Leif D."/>
            <person name="Lafferty D."/>
            <person name="Souleyre E.J.F."/>
            <person name="Varkonyi-Gasic E."/>
            <person name="Gambi F."/>
            <person name="Hanley J."/>
            <person name="Yao J.L."/>
            <person name="Cheung J."/>
            <person name="David K.M."/>
            <person name="Warren B."/>
            <person name="Marsh K."/>
            <person name="Snowden K.C."/>
            <person name="Lin-Wang K."/>
            <person name="Brian L."/>
            <person name="Martinez-Sanchez M."/>
            <person name="Wang M."/>
            <person name="Ileperuma N."/>
            <person name="Macnee N."/>
            <person name="Campin R."/>
            <person name="McAtee P."/>
            <person name="Drummond R.S.M."/>
            <person name="Espley R.V."/>
            <person name="Ireland H.S."/>
            <person name="Wu R."/>
            <person name="Atkinson R.G."/>
            <person name="Karunairetnam S."/>
            <person name="Bulley S."/>
            <person name="Chunkath S."/>
            <person name="Hanley Z."/>
            <person name="Storey R."/>
            <person name="Thrimawithana A.H."/>
            <person name="Thomson S."/>
            <person name="David C."/>
            <person name="Testolin R."/>
            <person name="Huang H."/>
            <person name="Hellens R.P."/>
            <person name="Schaffer R.J."/>
        </authorList>
    </citation>
    <scope>NUCLEOTIDE SEQUENCE [LARGE SCALE GENOMIC DNA]</scope>
    <source>
        <strain evidence="2">cv. Red5</strain>
    </source>
</reference>
<dbReference type="AlphaFoldDB" id="A0A2R6PGG8"/>
<organism evidence="1 2">
    <name type="scientific">Actinidia chinensis var. chinensis</name>
    <name type="common">Chinese soft-hair kiwi</name>
    <dbReference type="NCBI Taxonomy" id="1590841"/>
    <lineage>
        <taxon>Eukaryota</taxon>
        <taxon>Viridiplantae</taxon>
        <taxon>Streptophyta</taxon>
        <taxon>Embryophyta</taxon>
        <taxon>Tracheophyta</taxon>
        <taxon>Spermatophyta</taxon>
        <taxon>Magnoliopsida</taxon>
        <taxon>eudicotyledons</taxon>
        <taxon>Gunneridae</taxon>
        <taxon>Pentapetalae</taxon>
        <taxon>asterids</taxon>
        <taxon>Ericales</taxon>
        <taxon>Actinidiaceae</taxon>
        <taxon>Actinidia</taxon>
    </lineage>
</organism>
<dbReference type="Proteomes" id="UP000241394">
    <property type="component" value="Chromosome LG25"/>
</dbReference>
<name>A0A2R6PGG8_ACTCC</name>
<reference evidence="1 2" key="1">
    <citation type="submission" date="2017-07" db="EMBL/GenBank/DDBJ databases">
        <title>An improved, manually edited Actinidia chinensis var. chinensis (kiwifruit) genome highlights the challenges associated with draft genomes and gene prediction in plants.</title>
        <authorList>
            <person name="Pilkington S."/>
            <person name="Crowhurst R."/>
            <person name="Hilario E."/>
            <person name="Nardozza S."/>
            <person name="Fraser L."/>
            <person name="Peng Y."/>
            <person name="Gunaseelan K."/>
            <person name="Simpson R."/>
            <person name="Tahir J."/>
            <person name="Deroles S."/>
            <person name="Templeton K."/>
            <person name="Luo Z."/>
            <person name="Davy M."/>
            <person name="Cheng C."/>
            <person name="Mcneilage M."/>
            <person name="Scaglione D."/>
            <person name="Liu Y."/>
            <person name="Zhang Q."/>
            <person name="Datson P."/>
            <person name="De Silva N."/>
            <person name="Gardiner S."/>
            <person name="Bassett H."/>
            <person name="Chagne D."/>
            <person name="Mccallum J."/>
            <person name="Dzierzon H."/>
            <person name="Deng C."/>
            <person name="Wang Y.-Y."/>
            <person name="Barron N."/>
            <person name="Manako K."/>
            <person name="Bowen J."/>
            <person name="Foster T."/>
            <person name="Erridge Z."/>
            <person name="Tiffin H."/>
            <person name="Waite C."/>
            <person name="Davies K."/>
            <person name="Grierson E."/>
            <person name="Laing W."/>
            <person name="Kirk R."/>
            <person name="Chen X."/>
            <person name="Wood M."/>
            <person name="Montefiori M."/>
            <person name="Brummell D."/>
            <person name="Schwinn K."/>
            <person name="Catanach A."/>
            <person name="Fullerton C."/>
            <person name="Li D."/>
            <person name="Meiyalaghan S."/>
            <person name="Nieuwenhuizen N."/>
            <person name="Read N."/>
            <person name="Prakash R."/>
            <person name="Hunter D."/>
            <person name="Zhang H."/>
            <person name="Mckenzie M."/>
            <person name="Knabel M."/>
            <person name="Harris A."/>
            <person name="Allan A."/>
            <person name="Chen A."/>
            <person name="Janssen B."/>
            <person name="Plunkett B."/>
            <person name="Dwamena C."/>
            <person name="Voogd C."/>
            <person name="Leif D."/>
            <person name="Lafferty D."/>
            <person name="Souleyre E."/>
            <person name="Varkonyi-Gasic E."/>
            <person name="Gambi F."/>
            <person name="Hanley J."/>
            <person name="Yao J.-L."/>
            <person name="Cheung J."/>
            <person name="David K."/>
            <person name="Warren B."/>
            <person name="Marsh K."/>
            <person name="Snowden K."/>
            <person name="Lin-Wang K."/>
            <person name="Brian L."/>
            <person name="Martinez-Sanchez M."/>
            <person name="Wang M."/>
            <person name="Ileperuma N."/>
            <person name="Macnee N."/>
            <person name="Campin R."/>
            <person name="Mcatee P."/>
            <person name="Drummond R."/>
            <person name="Espley R."/>
            <person name="Ireland H."/>
            <person name="Wu R."/>
            <person name="Atkinson R."/>
            <person name="Karunairetnam S."/>
            <person name="Bulley S."/>
            <person name="Chunkath S."/>
            <person name="Hanley Z."/>
            <person name="Storey R."/>
            <person name="Thrimawithana A."/>
            <person name="Thomson S."/>
            <person name="David C."/>
            <person name="Testolin R."/>
        </authorList>
    </citation>
    <scope>NUCLEOTIDE SEQUENCE [LARGE SCALE GENOMIC DNA]</scope>
    <source>
        <strain evidence="2">cv. Red5</strain>
        <tissue evidence="1">Young leaf</tissue>
    </source>
</reference>
<evidence type="ECO:0000313" key="1">
    <source>
        <dbReference type="EMBL" id="PSR90966.1"/>
    </source>
</evidence>